<protein>
    <recommendedName>
        <fullName evidence="6">HhH-GPD domain-containing protein</fullName>
    </recommendedName>
</protein>
<name>A0AAN9UY97_9PEZI</name>
<feature type="region of interest" description="Disordered" evidence="3">
    <location>
        <begin position="390"/>
        <end position="418"/>
    </location>
</feature>
<feature type="region of interest" description="Disordered" evidence="3">
    <location>
        <begin position="538"/>
        <end position="582"/>
    </location>
</feature>
<dbReference type="Gene3D" id="1.10.340.30">
    <property type="entry name" value="Hypothetical protein, domain 2"/>
    <property type="match status" value="1"/>
</dbReference>
<feature type="region of interest" description="Disordered" evidence="3">
    <location>
        <begin position="150"/>
        <end position="349"/>
    </location>
</feature>
<dbReference type="Proteomes" id="UP001320420">
    <property type="component" value="Unassembled WGS sequence"/>
</dbReference>
<sequence>MDLQPVECQALGHATESVGTTALVEPSHQQTKVADDEGALVSLADDYMWGFESKSEDERRELGLAIAQNRGTDEDIKHFTTHSLLRGVEEWDQMISCATAMKEKAAAFRGDPLAGQDLLTFLSQLVLPHAVEQWSADHEAMLNQHYRREGSALLSPPPPPPPPSSSLNKKKKGIKRKRKGDKDQNKNSPYWANAAAAASTQPRQPQVPAQPLPSQPQLEPLLQSQSQPLPESEQTQQEQQTDGLSRSQRRKLKKMRRQQLLDNGGTPMLQEASTWYRTEDNAAAATALEPSRSPGNQTPLTMSDDVASRSPPSPPPSPAPRELPGILPPSTQQVPAEQSGLKGPPQNESSVPVIIAATNNQTGNVSPKLTPSATIRTPKRTKTSHFFAATTTTTTTTSNPPQRRLRPRPRPPRNTVSALPFPRLDAPRFGLIQEELASDPFRLLIAVTFLIRTHGTAAIPVFRALMDRYPTAEALAREADVGAIADRIGHLGLGRVRAAAVQRYARAWTERPPRAGVRFKVGGGYPGVCEPMMMMMTGGSDVEEGQKGGGEGEGEREEEEDERFADPELDPNPNPNPNIRPTDAATAWEIGHMTQGRYALDSWRIFCRDVLLGRAEDWRGKGASPTTTATGGGGGGGVFQPEWMRVMPEDKELRAYLRWLWMQEGWDWDPKTGEKEVLSPDLLRAVQEGRVEWDYEGGLRILGGGGGSGDGL</sequence>
<evidence type="ECO:0000256" key="3">
    <source>
        <dbReference type="SAM" id="MobiDB-lite"/>
    </source>
</evidence>
<reference evidence="4 5" key="1">
    <citation type="submission" date="2024-02" db="EMBL/GenBank/DDBJ databases">
        <title>De novo assembly and annotation of 12 fungi associated with fruit tree decline syndrome in Ontario, Canada.</title>
        <authorList>
            <person name="Sulman M."/>
            <person name="Ellouze W."/>
            <person name="Ilyukhin E."/>
        </authorList>
    </citation>
    <scope>NUCLEOTIDE SEQUENCE [LARGE SCALE GENOMIC DNA]</scope>
    <source>
        <strain evidence="4 5">M11/M66-122</strain>
    </source>
</reference>
<comment type="caution">
    <text evidence="4">The sequence shown here is derived from an EMBL/GenBank/DDBJ whole genome shotgun (WGS) entry which is preliminary data.</text>
</comment>
<evidence type="ECO:0000313" key="5">
    <source>
        <dbReference type="Proteomes" id="UP001320420"/>
    </source>
</evidence>
<dbReference type="PANTHER" id="PTHR15074">
    <property type="entry name" value="METHYL-CPG-BINDING PROTEIN"/>
    <property type="match status" value="1"/>
</dbReference>
<dbReference type="EMBL" id="JAKJXP020000001">
    <property type="protein sequence ID" value="KAK7757809.1"/>
    <property type="molecule type" value="Genomic_DNA"/>
</dbReference>
<gene>
    <name evidence="4" type="ORF">SLS62_000187</name>
</gene>
<evidence type="ECO:0000313" key="4">
    <source>
        <dbReference type="EMBL" id="KAK7757809.1"/>
    </source>
</evidence>
<dbReference type="SUPFAM" id="SSF48150">
    <property type="entry name" value="DNA-glycosylase"/>
    <property type="match status" value="1"/>
</dbReference>
<keyword evidence="5" id="KW-1185">Reference proteome</keyword>
<dbReference type="PANTHER" id="PTHR15074:SF0">
    <property type="entry name" value="METHYL-CPG-BINDING DOMAIN PROTEIN 4-LIKE PROTEIN"/>
    <property type="match status" value="1"/>
</dbReference>
<accession>A0AAN9UY97</accession>
<feature type="compositionally biased region" description="Low complexity" evidence="3">
    <location>
        <begin position="215"/>
        <end position="246"/>
    </location>
</feature>
<feature type="compositionally biased region" description="Low complexity" evidence="3">
    <location>
        <begin position="390"/>
        <end position="402"/>
    </location>
</feature>
<dbReference type="InterPro" id="IPR011257">
    <property type="entry name" value="DNA_glycosylase"/>
</dbReference>
<evidence type="ECO:0008006" key="6">
    <source>
        <dbReference type="Google" id="ProtNLM"/>
    </source>
</evidence>
<evidence type="ECO:0000256" key="2">
    <source>
        <dbReference type="ARBA" id="ARBA00023242"/>
    </source>
</evidence>
<dbReference type="AlphaFoldDB" id="A0AAN9UY97"/>
<keyword evidence="2" id="KW-0539">Nucleus</keyword>
<dbReference type="GO" id="GO:0006281">
    <property type="term" value="P:DNA repair"/>
    <property type="evidence" value="ECO:0007669"/>
    <property type="project" value="InterPro"/>
</dbReference>
<evidence type="ECO:0000256" key="1">
    <source>
        <dbReference type="ARBA" id="ARBA00004123"/>
    </source>
</evidence>
<dbReference type="GO" id="GO:0005634">
    <property type="term" value="C:nucleus"/>
    <property type="evidence" value="ECO:0007669"/>
    <property type="project" value="UniProtKB-SubCell"/>
</dbReference>
<dbReference type="GO" id="GO:0003677">
    <property type="term" value="F:DNA binding"/>
    <property type="evidence" value="ECO:0007669"/>
    <property type="project" value="InterPro"/>
</dbReference>
<dbReference type="InterPro" id="IPR045138">
    <property type="entry name" value="MeCP2/MBD4"/>
</dbReference>
<feature type="compositionally biased region" description="Pro residues" evidence="3">
    <location>
        <begin position="155"/>
        <end position="164"/>
    </location>
</feature>
<feature type="compositionally biased region" description="Basic residues" evidence="3">
    <location>
        <begin position="168"/>
        <end position="179"/>
    </location>
</feature>
<feature type="compositionally biased region" description="Low complexity" evidence="3">
    <location>
        <begin position="192"/>
        <end position="207"/>
    </location>
</feature>
<dbReference type="GO" id="GO:0003824">
    <property type="term" value="F:catalytic activity"/>
    <property type="evidence" value="ECO:0007669"/>
    <property type="project" value="InterPro"/>
</dbReference>
<feature type="compositionally biased region" description="Acidic residues" evidence="3">
    <location>
        <begin position="552"/>
        <end position="569"/>
    </location>
</feature>
<feature type="compositionally biased region" description="Pro residues" evidence="3">
    <location>
        <begin position="311"/>
        <end position="321"/>
    </location>
</feature>
<feature type="compositionally biased region" description="Basic residues" evidence="3">
    <location>
        <begin position="247"/>
        <end position="257"/>
    </location>
</feature>
<proteinExistence type="predicted"/>
<comment type="subcellular location">
    <subcellularLocation>
        <location evidence="1">Nucleus</location>
    </subcellularLocation>
</comment>
<organism evidence="4 5">
    <name type="scientific">Diatrype stigma</name>
    <dbReference type="NCBI Taxonomy" id="117547"/>
    <lineage>
        <taxon>Eukaryota</taxon>
        <taxon>Fungi</taxon>
        <taxon>Dikarya</taxon>
        <taxon>Ascomycota</taxon>
        <taxon>Pezizomycotina</taxon>
        <taxon>Sordariomycetes</taxon>
        <taxon>Xylariomycetidae</taxon>
        <taxon>Xylariales</taxon>
        <taxon>Diatrypaceae</taxon>
        <taxon>Diatrype</taxon>
    </lineage>
</organism>